<organism evidence="3 4">
    <name type="scientific">Phlyctema vagabunda</name>
    <dbReference type="NCBI Taxonomy" id="108571"/>
    <lineage>
        <taxon>Eukaryota</taxon>
        <taxon>Fungi</taxon>
        <taxon>Dikarya</taxon>
        <taxon>Ascomycota</taxon>
        <taxon>Pezizomycotina</taxon>
        <taxon>Leotiomycetes</taxon>
        <taxon>Helotiales</taxon>
        <taxon>Dermateaceae</taxon>
        <taxon>Phlyctema</taxon>
    </lineage>
</organism>
<name>A0ABR4PIJ6_9HELO</name>
<gene>
    <name evidence="3" type="ORF">PVAG01_04913</name>
</gene>
<feature type="compositionally biased region" description="Pro residues" evidence="1">
    <location>
        <begin position="433"/>
        <end position="442"/>
    </location>
</feature>
<feature type="compositionally biased region" description="Low complexity" evidence="1">
    <location>
        <begin position="503"/>
        <end position="516"/>
    </location>
</feature>
<evidence type="ECO:0000259" key="2">
    <source>
        <dbReference type="PROSITE" id="PS51391"/>
    </source>
</evidence>
<dbReference type="Pfam" id="PF04818">
    <property type="entry name" value="CID"/>
    <property type="match status" value="1"/>
</dbReference>
<proteinExistence type="predicted"/>
<dbReference type="EMBL" id="JBFCZG010000004">
    <property type="protein sequence ID" value="KAL3423166.1"/>
    <property type="molecule type" value="Genomic_DNA"/>
</dbReference>
<dbReference type="InterPro" id="IPR006569">
    <property type="entry name" value="CID_dom"/>
</dbReference>
<dbReference type="PANTHER" id="PTHR12323">
    <property type="entry name" value="SR-RELATED CTD ASSOCIATED FACTOR 6"/>
    <property type="match status" value="1"/>
</dbReference>
<evidence type="ECO:0000313" key="3">
    <source>
        <dbReference type="EMBL" id="KAL3423166.1"/>
    </source>
</evidence>
<feature type="compositionally biased region" description="Gly residues" evidence="1">
    <location>
        <begin position="517"/>
        <end position="530"/>
    </location>
</feature>
<comment type="caution">
    <text evidence="3">The sequence shown here is derived from an EMBL/GenBank/DDBJ whole genome shotgun (WGS) entry which is preliminary data.</text>
</comment>
<dbReference type="PROSITE" id="PS51391">
    <property type="entry name" value="CID"/>
    <property type="match status" value="1"/>
</dbReference>
<feature type="domain" description="CID" evidence="2">
    <location>
        <begin position="25"/>
        <end position="182"/>
    </location>
</feature>
<evidence type="ECO:0000256" key="1">
    <source>
        <dbReference type="SAM" id="MobiDB-lite"/>
    </source>
</evidence>
<evidence type="ECO:0000313" key="4">
    <source>
        <dbReference type="Proteomes" id="UP001629113"/>
    </source>
</evidence>
<feature type="region of interest" description="Disordered" evidence="1">
    <location>
        <begin position="328"/>
        <end position="530"/>
    </location>
</feature>
<feature type="compositionally biased region" description="Pro residues" evidence="1">
    <location>
        <begin position="479"/>
        <end position="491"/>
    </location>
</feature>
<reference evidence="3 4" key="1">
    <citation type="submission" date="2024-06" db="EMBL/GenBank/DDBJ databases">
        <title>Complete genome of Phlyctema vagabunda strain 19-DSS-EL-015.</title>
        <authorList>
            <person name="Fiorenzani C."/>
        </authorList>
    </citation>
    <scope>NUCLEOTIDE SEQUENCE [LARGE SCALE GENOMIC DNA]</scope>
    <source>
        <strain evidence="3 4">19-DSS-EL-015</strain>
    </source>
</reference>
<feature type="compositionally biased region" description="Pro residues" evidence="1">
    <location>
        <begin position="411"/>
        <end position="425"/>
    </location>
</feature>
<dbReference type="Proteomes" id="UP001629113">
    <property type="component" value="Unassembled WGS sequence"/>
</dbReference>
<accession>A0ABR4PIJ6</accession>
<keyword evidence="4" id="KW-1185">Reference proteome</keyword>
<dbReference type="InterPro" id="IPR008942">
    <property type="entry name" value="ENTH_VHS"/>
</dbReference>
<protein>
    <recommendedName>
        <fullName evidence="2">CID domain-containing protein</fullName>
    </recommendedName>
</protein>
<sequence>MSSHQLAIAKLSFSAGLLRPDPTSLPREAIAHFHSLLNAAVQQCSPSNVQTCKQWVVQNVFQSTARFAALGKYLIALAASFAEAARSETPSTKREPSIRRRRLHILYILNDILHHAKYHIHDASISSKVQPILVDLIKATASFKDCPKHQRKVLDLLGLWEEKGYYSTDYIDKLRETARHASELGGLFSEEAEPSGDGTQESTVKVTKVVPYVMPASHGDSSTPWFDLPAGNLMLHIVPNSTRPINPESIKPLQFVAGPADESLVFAVKALLDDVEKIFGVEEEEDGLIADIDELGQPIILDELTGDVVGGEGYYGWSKTFCEKMKRRRRGIQEPNEEDDRGRRSRSSSQEPRKRRFSGSDRSSVSDRRRRRRRSYSSSRSPSTDDDRRGSRAGRPRSPFNAPYEASHQSPPKPPTPSYPVPPALYPLGMNPNFPPPPPPQPLFGNQGPPYGNWAPPPPPPPLHNMAFNNGQQQQPYGSWPPPPPPIPAPTMAPNGWQNHQPQGRGYSNNNNNNGWQGRGGRGGYRGRGW</sequence>
<dbReference type="PANTHER" id="PTHR12323:SF0">
    <property type="entry name" value="CALCIUM HOMEOSTASIS ENDOPLASMIC RETICULUM PROTEIN"/>
    <property type="match status" value="1"/>
</dbReference>
<dbReference type="Gene3D" id="1.25.40.90">
    <property type="match status" value="1"/>
</dbReference>